<dbReference type="Gene3D" id="1.20.1560.10">
    <property type="entry name" value="ABC transporter type 1, transmembrane domain"/>
    <property type="match status" value="1"/>
</dbReference>
<keyword evidence="2" id="KW-1133">Transmembrane helix</keyword>
<evidence type="ECO:0000256" key="2">
    <source>
        <dbReference type="ARBA" id="ARBA00022989"/>
    </source>
</evidence>
<proteinExistence type="predicted"/>
<name>A0A1D6JR33_MAIZE</name>
<sequence>MEMYEDARQVATDAVGSIGTVASFCVEKRVVAAYRDKCEALRKQGIRMRIFSAYWNSGSDFSVQACISRAHRPALT</sequence>
<gene>
    <name evidence="4" type="ORF">ZEAMMB73_Zm00001d027974</name>
</gene>
<dbReference type="SUPFAM" id="SSF90123">
    <property type="entry name" value="ABC transporter transmembrane region"/>
    <property type="match status" value="1"/>
</dbReference>
<dbReference type="GO" id="GO:0140359">
    <property type="term" value="F:ABC-type transporter activity"/>
    <property type="evidence" value="ECO:0007669"/>
    <property type="project" value="InterPro"/>
</dbReference>
<dbReference type="GO" id="GO:0005524">
    <property type="term" value="F:ATP binding"/>
    <property type="evidence" value="ECO:0007669"/>
    <property type="project" value="InterPro"/>
</dbReference>
<keyword evidence="1" id="KW-0812">Transmembrane</keyword>
<dbReference type="GO" id="GO:0016020">
    <property type="term" value="C:membrane"/>
    <property type="evidence" value="ECO:0007669"/>
    <property type="project" value="InterPro"/>
</dbReference>
<reference evidence="4" key="1">
    <citation type="submission" date="2015-12" db="EMBL/GenBank/DDBJ databases">
        <title>Update maize B73 reference genome by single molecule sequencing technologies.</title>
        <authorList>
            <consortium name="Maize Genome Sequencing Project"/>
            <person name="Ware D."/>
        </authorList>
    </citation>
    <scope>NUCLEOTIDE SEQUENCE [LARGE SCALE GENOMIC DNA]</scope>
    <source>
        <tissue evidence="4">Seedling</tissue>
    </source>
</reference>
<organism evidence="4">
    <name type="scientific">Zea mays</name>
    <name type="common">Maize</name>
    <dbReference type="NCBI Taxonomy" id="4577"/>
    <lineage>
        <taxon>Eukaryota</taxon>
        <taxon>Viridiplantae</taxon>
        <taxon>Streptophyta</taxon>
        <taxon>Embryophyta</taxon>
        <taxon>Tracheophyta</taxon>
        <taxon>Spermatophyta</taxon>
        <taxon>Magnoliopsida</taxon>
        <taxon>Liliopsida</taxon>
        <taxon>Poales</taxon>
        <taxon>Poaceae</taxon>
        <taxon>PACMAD clade</taxon>
        <taxon>Panicoideae</taxon>
        <taxon>Andropogonodae</taxon>
        <taxon>Andropogoneae</taxon>
        <taxon>Tripsacinae</taxon>
        <taxon>Zea</taxon>
    </lineage>
</organism>
<evidence type="ECO:0000256" key="3">
    <source>
        <dbReference type="ARBA" id="ARBA00023136"/>
    </source>
</evidence>
<keyword evidence="3" id="KW-0472">Membrane</keyword>
<dbReference type="InterPro" id="IPR011527">
    <property type="entry name" value="ABC1_TM_dom"/>
</dbReference>
<dbReference type="EMBL" id="CM007647">
    <property type="protein sequence ID" value="ONL94415.1"/>
    <property type="molecule type" value="Genomic_DNA"/>
</dbReference>
<evidence type="ECO:0000256" key="1">
    <source>
        <dbReference type="ARBA" id="ARBA00022692"/>
    </source>
</evidence>
<dbReference type="InterPro" id="IPR036640">
    <property type="entry name" value="ABC1_TM_sf"/>
</dbReference>
<dbReference type="PROSITE" id="PS50929">
    <property type="entry name" value="ABC_TM1F"/>
    <property type="match status" value="1"/>
</dbReference>
<protein>
    <submittedName>
        <fullName evidence="4">Cullin-associated NEDD8-dissociated protein 1</fullName>
    </submittedName>
</protein>
<dbReference type="AlphaFoldDB" id="A0A1D6JR33"/>
<accession>A0A1D6JR33</accession>
<evidence type="ECO:0000313" key="4">
    <source>
        <dbReference type="EMBL" id="ONL94415.1"/>
    </source>
</evidence>